<dbReference type="InterPro" id="IPR011051">
    <property type="entry name" value="RmlC_Cupin_sf"/>
</dbReference>
<dbReference type="Gene3D" id="2.60.120.10">
    <property type="entry name" value="Jelly Rolls"/>
    <property type="match status" value="1"/>
</dbReference>
<dbReference type="OrthoDB" id="9806359at2"/>
<dbReference type="InterPro" id="IPR014710">
    <property type="entry name" value="RmlC-like_jellyroll"/>
</dbReference>
<dbReference type="InterPro" id="IPR029044">
    <property type="entry name" value="Nucleotide-diphossugar_trans"/>
</dbReference>
<dbReference type="Pfam" id="PF00483">
    <property type="entry name" value="NTP_transferase"/>
    <property type="match status" value="1"/>
</dbReference>
<keyword evidence="4" id="KW-0808">Transferase</keyword>
<dbReference type="InterPro" id="IPR013096">
    <property type="entry name" value="Cupin_2"/>
</dbReference>
<protein>
    <submittedName>
        <fullName evidence="4">Mannose-1-phosphate guanylyltransferase</fullName>
    </submittedName>
    <submittedName>
        <fullName evidence="3">Sugar phosphate nucleotidyltransferase</fullName>
    </submittedName>
</protein>
<dbReference type="EMBL" id="JAMDMJ010000015">
    <property type="protein sequence ID" value="MCY9596857.1"/>
    <property type="molecule type" value="Genomic_DNA"/>
</dbReference>
<dbReference type="AlphaFoldDB" id="A0A410WZE4"/>
<keyword evidence="4" id="KW-0548">Nucleotidyltransferase</keyword>
<dbReference type="Gene3D" id="3.90.550.10">
    <property type="entry name" value="Spore Coat Polysaccharide Biosynthesis Protein SpsA, Chain A"/>
    <property type="match status" value="1"/>
</dbReference>
<dbReference type="KEGG" id="pchi:PC41400_20070"/>
<dbReference type="GeneID" id="95377091"/>
<evidence type="ECO:0000313" key="5">
    <source>
        <dbReference type="Proteomes" id="UP000288943"/>
    </source>
</evidence>
<dbReference type="GO" id="GO:0009298">
    <property type="term" value="P:GDP-mannose biosynthetic process"/>
    <property type="evidence" value="ECO:0007669"/>
    <property type="project" value="TreeGrafter"/>
</dbReference>
<keyword evidence="6" id="KW-1185">Reference proteome</keyword>
<evidence type="ECO:0000313" key="4">
    <source>
        <dbReference type="EMBL" id="QAV19829.1"/>
    </source>
</evidence>
<dbReference type="RefSeq" id="WP_042227188.1">
    <property type="nucleotide sequence ID" value="NZ_CP026520.1"/>
</dbReference>
<reference evidence="3 6" key="2">
    <citation type="submission" date="2022-05" db="EMBL/GenBank/DDBJ databases">
        <title>Genome Sequencing of Bee-Associated Microbes.</title>
        <authorList>
            <person name="Dunlap C."/>
        </authorList>
    </citation>
    <scope>NUCLEOTIDE SEQUENCE [LARGE SCALE GENOMIC DNA]</scope>
    <source>
        <strain evidence="3 6">NRRL B-23120</strain>
    </source>
</reference>
<reference evidence="4 5" key="1">
    <citation type="submission" date="2018-01" db="EMBL/GenBank/DDBJ databases">
        <title>The whole genome sequencing and assembly of Paenibacillus chitinolyticus KCCM 41400 strain.</title>
        <authorList>
            <person name="Kim J.-Y."/>
            <person name="Park M.-K."/>
            <person name="Lee Y.-J."/>
            <person name="Yi H."/>
            <person name="Bahn Y.-S."/>
            <person name="Kim J.F."/>
            <person name="Lee D.-W."/>
        </authorList>
    </citation>
    <scope>NUCLEOTIDE SEQUENCE [LARGE SCALE GENOMIC DNA]</scope>
    <source>
        <strain evidence="4 5">KCCM 41400</strain>
    </source>
</reference>
<evidence type="ECO:0000313" key="3">
    <source>
        <dbReference type="EMBL" id="MCY9596857.1"/>
    </source>
</evidence>
<feature type="domain" description="Cupin type-2" evidence="2">
    <location>
        <begin position="368"/>
        <end position="435"/>
    </location>
</feature>
<dbReference type="InterPro" id="IPR051161">
    <property type="entry name" value="Mannose-6P_isomerase_type2"/>
</dbReference>
<dbReference type="GO" id="GO:0004475">
    <property type="term" value="F:mannose-1-phosphate guanylyltransferase (GTP) activity"/>
    <property type="evidence" value="ECO:0007669"/>
    <property type="project" value="TreeGrafter"/>
</dbReference>
<dbReference type="Pfam" id="PF07883">
    <property type="entry name" value="Cupin_2"/>
    <property type="match status" value="1"/>
</dbReference>
<evidence type="ECO:0000259" key="2">
    <source>
        <dbReference type="Pfam" id="PF07883"/>
    </source>
</evidence>
<feature type="domain" description="Nucleotidyl transferase" evidence="1">
    <location>
        <begin position="3"/>
        <end position="265"/>
    </location>
</feature>
<sequence length="471" mass="50592">MKIILLSGGSGKRLWPLSNEIRSKTFLKLLPAPDGGRESMLQRVCRQLDAAGLLSSTSIVTHFSQFEIVRSQVGEKIPVLAEPHKRGTFTAIGLASRYLHTQGISPDEIVCFMPADPFVDAAFFEKVASLPSVLAQSGARMALIGTKPSFPSTQYGYIVPASAQDREAAPYLSVAEFAEKPDEQGASALLSRGALWNSGVFAFANSFMLEVLASRGLPDDYGQLLGLYDKLPELSFDEEVVEKTKPIVVLPYDGRWDDLGNWQALAPHLEGRAVGPGEVSDDSADTHIVNELSSPVHVIGVSGIIVAASPDGILVASKAGSSRIKQINPGKRRAPMYEEYRWGTVTVLDRVPPTGDANAGTEVVIRRITLLPGKSFPYRAHGSAKKSWTLLSGSGQMILDGRITRVKTGDVLHLEPAAGYALLADTTGPVELIEIEFGPESAKPAPAAPSLSWEEAVLLCRNDREPDPGKG</sequence>
<dbReference type="SUPFAM" id="SSF53448">
    <property type="entry name" value="Nucleotide-diphospho-sugar transferases"/>
    <property type="match status" value="1"/>
</dbReference>
<evidence type="ECO:0000313" key="6">
    <source>
        <dbReference type="Proteomes" id="UP001527202"/>
    </source>
</evidence>
<proteinExistence type="predicted"/>
<dbReference type="InterPro" id="IPR005835">
    <property type="entry name" value="NTP_transferase_dom"/>
</dbReference>
<dbReference type="EMBL" id="CP026520">
    <property type="protein sequence ID" value="QAV19829.1"/>
    <property type="molecule type" value="Genomic_DNA"/>
</dbReference>
<dbReference type="PANTHER" id="PTHR46390">
    <property type="entry name" value="MANNOSE-1-PHOSPHATE GUANYLYLTRANSFERASE"/>
    <property type="match status" value="1"/>
</dbReference>
<organism evidence="4 5">
    <name type="scientific">Paenibacillus chitinolyticus</name>
    <dbReference type="NCBI Taxonomy" id="79263"/>
    <lineage>
        <taxon>Bacteria</taxon>
        <taxon>Bacillati</taxon>
        <taxon>Bacillota</taxon>
        <taxon>Bacilli</taxon>
        <taxon>Bacillales</taxon>
        <taxon>Paenibacillaceae</taxon>
        <taxon>Paenibacillus</taxon>
    </lineage>
</organism>
<evidence type="ECO:0000259" key="1">
    <source>
        <dbReference type="Pfam" id="PF00483"/>
    </source>
</evidence>
<dbReference type="PANTHER" id="PTHR46390:SF1">
    <property type="entry name" value="MANNOSE-1-PHOSPHATE GUANYLYLTRANSFERASE"/>
    <property type="match status" value="1"/>
</dbReference>
<accession>A0A410WZE4</accession>
<name>A0A410WZE4_9BACL</name>
<dbReference type="SUPFAM" id="SSF51182">
    <property type="entry name" value="RmlC-like cupins"/>
    <property type="match status" value="1"/>
</dbReference>
<gene>
    <name evidence="3" type="ORF">M5X16_13845</name>
    <name evidence="4" type="ORF">PC41400_20070</name>
</gene>
<dbReference type="Proteomes" id="UP000288943">
    <property type="component" value="Chromosome"/>
</dbReference>
<dbReference type="Proteomes" id="UP001527202">
    <property type="component" value="Unassembled WGS sequence"/>
</dbReference>